<evidence type="ECO:0000313" key="2">
    <source>
        <dbReference type="EMBL" id="AZP11617.1"/>
    </source>
</evidence>
<name>A0A3S9HHN6_9BURK</name>
<dbReference type="AlphaFoldDB" id="A0A3S9HHN6"/>
<evidence type="ECO:0000313" key="3">
    <source>
        <dbReference type="Proteomes" id="UP000275663"/>
    </source>
</evidence>
<dbReference type="OrthoDB" id="9800236at2"/>
<dbReference type="Proteomes" id="UP000275663">
    <property type="component" value="Chromosome"/>
</dbReference>
<dbReference type="PANTHER" id="PTHR35458">
    <property type="entry name" value="SLR0755 PROTEIN"/>
    <property type="match status" value="1"/>
</dbReference>
<gene>
    <name evidence="2" type="ORF">EJN92_06155</name>
</gene>
<organism evidence="2 3">
    <name type="scientific">Undibacterium parvum</name>
    <dbReference type="NCBI Taxonomy" id="401471"/>
    <lineage>
        <taxon>Bacteria</taxon>
        <taxon>Pseudomonadati</taxon>
        <taxon>Pseudomonadota</taxon>
        <taxon>Betaproteobacteria</taxon>
        <taxon>Burkholderiales</taxon>
        <taxon>Oxalobacteraceae</taxon>
        <taxon>Undibacterium</taxon>
    </lineage>
</organism>
<protein>
    <submittedName>
        <fullName evidence="2">NYN domain-containing protein</fullName>
    </submittedName>
</protein>
<dbReference type="RefSeq" id="WP_126127002.1">
    <property type="nucleotide sequence ID" value="NZ_CP034464.1"/>
</dbReference>
<dbReference type="GO" id="GO:0004540">
    <property type="term" value="F:RNA nuclease activity"/>
    <property type="evidence" value="ECO:0007669"/>
    <property type="project" value="InterPro"/>
</dbReference>
<dbReference type="Gene3D" id="3.40.50.1010">
    <property type="entry name" value="5'-nuclease"/>
    <property type="match status" value="1"/>
</dbReference>
<dbReference type="KEGG" id="upv:EJN92_06155"/>
<proteinExistence type="predicted"/>
<accession>A0A3S9HHN6</accession>
<feature type="domain" description="NYN" evidence="1">
    <location>
        <begin position="1"/>
        <end position="163"/>
    </location>
</feature>
<dbReference type="InterPro" id="IPR021139">
    <property type="entry name" value="NYN"/>
</dbReference>
<dbReference type="Pfam" id="PF01936">
    <property type="entry name" value="NYN"/>
    <property type="match status" value="1"/>
</dbReference>
<dbReference type="EMBL" id="CP034464">
    <property type="protein sequence ID" value="AZP11617.1"/>
    <property type="molecule type" value="Genomic_DNA"/>
</dbReference>
<sequence>MVFVDGENLSIRYKNHLEKNGIEAPNHVKHVQDVYTWTQYANRHTHSKCSLVRSFYYTCAKGDHDRIETLQDELIECGISDPRVFKKNTSNRSKRVDITLATEMLSHAFHDNYDVAVLVAGDEDYVPLVQEVKRSGKQVALWFFEDGLSKHLKRECDIFLDIEFFLCRESGEIVKYL</sequence>
<dbReference type="PANTHER" id="PTHR35458:SF8">
    <property type="entry name" value="SLR0650 PROTEIN"/>
    <property type="match status" value="1"/>
</dbReference>
<evidence type="ECO:0000259" key="1">
    <source>
        <dbReference type="Pfam" id="PF01936"/>
    </source>
</evidence>
<keyword evidence="3" id="KW-1185">Reference proteome</keyword>
<dbReference type="InterPro" id="IPR047140">
    <property type="entry name" value="LabA"/>
</dbReference>
<reference evidence="2 3" key="1">
    <citation type="journal article" date="2011" name="Int. J. Syst. Evol. Microbiol.">
        <title>Description of Undibacterium oligocarboniphilum sp. nov., isolated from purified water, and Undibacterium pigrum strain CCUG 49012 as the type strain of Undibacterium parvum sp. nov., and emended descriptions of the genus Undibacterium and the species Undibacterium pigrum.</title>
        <authorList>
            <person name="Eder W."/>
            <person name="Wanner G."/>
            <person name="Ludwig W."/>
            <person name="Busse H.J."/>
            <person name="Ziemke-Kageler F."/>
            <person name="Lang E."/>
        </authorList>
    </citation>
    <scope>NUCLEOTIDE SEQUENCE [LARGE SCALE GENOMIC DNA]</scope>
    <source>
        <strain evidence="2 3">DSM 23061</strain>
    </source>
</reference>